<evidence type="ECO:0000256" key="1">
    <source>
        <dbReference type="SAM" id="MobiDB-lite"/>
    </source>
</evidence>
<feature type="region of interest" description="Disordered" evidence="1">
    <location>
        <begin position="77"/>
        <end position="111"/>
    </location>
</feature>
<feature type="compositionally biased region" description="Basic residues" evidence="1">
    <location>
        <begin position="80"/>
        <end position="92"/>
    </location>
</feature>
<protein>
    <submittedName>
        <fullName evidence="2">Uncharacterized protein</fullName>
    </submittedName>
</protein>
<evidence type="ECO:0000313" key="3">
    <source>
        <dbReference type="Proteomes" id="UP000217154"/>
    </source>
</evidence>
<accession>A0A250DHK0</accession>
<dbReference type="EMBL" id="CP023284">
    <property type="protein sequence ID" value="ATA53611.1"/>
    <property type="molecule type" value="Genomic_DNA"/>
</dbReference>
<dbReference type="KEGG" id="vbo:CKY39_10575"/>
<dbReference type="Proteomes" id="UP000217154">
    <property type="component" value="Chromosome"/>
</dbReference>
<sequence length="111" mass="12021">MAMNLLKQIAGSRLPVSFYRTADIDQVRVLRAAGLVVALIPAPSNSLALSGSPSAAQVLAITQKGREELAKFSYPQSRTARWRQRPSRIFARHRADSDGAARPTGTHGLPQ</sequence>
<organism evidence="2 3">
    <name type="scientific">Variovorax boronicumulans</name>
    <dbReference type="NCBI Taxonomy" id="436515"/>
    <lineage>
        <taxon>Bacteria</taxon>
        <taxon>Pseudomonadati</taxon>
        <taxon>Pseudomonadota</taxon>
        <taxon>Betaproteobacteria</taxon>
        <taxon>Burkholderiales</taxon>
        <taxon>Comamonadaceae</taxon>
        <taxon>Variovorax</taxon>
    </lineage>
</organism>
<dbReference type="AlphaFoldDB" id="A0A250DHK0"/>
<reference evidence="2 3" key="1">
    <citation type="submission" date="2017-09" db="EMBL/GenBank/DDBJ databases">
        <title>The diverse metabolic capabilities of V. boronicumulans make it an excellent choice for continued studies on novel biodegradation.</title>
        <authorList>
            <person name="Sun S."/>
        </authorList>
    </citation>
    <scope>NUCLEOTIDE SEQUENCE [LARGE SCALE GENOMIC DNA]</scope>
    <source>
        <strain evidence="2 3">J1</strain>
    </source>
</reference>
<proteinExistence type="predicted"/>
<name>A0A250DHK0_9BURK</name>
<dbReference type="RefSeq" id="WP_095744406.1">
    <property type="nucleotide sequence ID" value="NZ_CP023284.1"/>
</dbReference>
<gene>
    <name evidence="2" type="ORF">CKY39_10575</name>
</gene>
<evidence type="ECO:0000313" key="2">
    <source>
        <dbReference type="EMBL" id="ATA53611.1"/>
    </source>
</evidence>